<comment type="caution">
    <text evidence="1">The sequence shown here is derived from an EMBL/GenBank/DDBJ whole genome shotgun (WGS) entry which is preliminary data.</text>
</comment>
<reference evidence="1" key="1">
    <citation type="journal article" date="2015" name="Nature">
        <title>Complex archaea that bridge the gap between prokaryotes and eukaryotes.</title>
        <authorList>
            <person name="Spang A."/>
            <person name="Saw J.H."/>
            <person name="Jorgensen S.L."/>
            <person name="Zaremba-Niedzwiedzka K."/>
            <person name="Martijn J."/>
            <person name="Lind A.E."/>
            <person name="van Eijk R."/>
            <person name="Schleper C."/>
            <person name="Guy L."/>
            <person name="Ettema T.J."/>
        </authorList>
    </citation>
    <scope>NUCLEOTIDE SEQUENCE</scope>
</reference>
<accession>A0A0F9TQJ8</accession>
<sequence length="89" mass="9690">MAEYRRKPVVVDAVQYFGDVEIDGVTPPAKNLKGCAAQIVSASRPLSAYLETGRGKVAVHPGDWIITDGNAIKSVCHKDLFGELYEEVK</sequence>
<organism evidence="1">
    <name type="scientific">marine sediment metagenome</name>
    <dbReference type="NCBI Taxonomy" id="412755"/>
    <lineage>
        <taxon>unclassified sequences</taxon>
        <taxon>metagenomes</taxon>
        <taxon>ecological metagenomes</taxon>
    </lineage>
</organism>
<evidence type="ECO:0000313" key="1">
    <source>
        <dbReference type="EMBL" id="KKN77232.1"/>
    </source>
</evidence>
<protein>
    <submittedName>
        <fullName evidence="1">Uncharacterized protein</fullName>
    </submittedName>
</protein>
<dbReference type="EMBL" id="LAZR01000282">
    <property type="protein sequence ID" value="KKN77232.1"/>
    <property type="molecule type" value="Genomic_DNA"/>
</dbReference>
<name>A0A0F9TQJ8_9ZZZZ</name>
<gene>
    <name evidence="1" type="ORF">LCGC14_0362100</name>
</gene>
<proteinExistence type="predicted"/>
<dbReference type="AlphaFoldDB" id="A0A0F9TQJ8"/>